<name>A0A8J8T4P3_HALGN</name>
<keyword evidence="2" id="KW-1185">Reference proteome</keyword>
<dbReference type="AlphaFoldDB" id="A0A8J8T4P3"/>
<accession>A0A8J8T4P3</accession>
<sequence>MELLRFGLILNSCPRICLKDYFNMSFAKQHTIQFRNLGELAFEDEDGQMLSEIDTQLELIKSSTDLGDCMVSMNIGNFLLYQSQITELKVRDISIRIDDGWLPDVENRDIIDFNDKFDGEIYIICSDSSKEKCKYLAMLAQILLTQFPNMNTLKIDEGVQSIEQYKVVDCLNLTSKLQTLQITLMNLENISFYQKLIQTSKNTIKQLDILLTYSMPNDSGMQDNPKKADPMFTILENSLILESLRIISLHVFLSQKEVNIIATFRNLKHLVINGFTAGGREFDTLFQQEFMGSLANLEYLEYKAALEDPVKAFQGPHRSLMRLSFIGKTNSMDPENNFKKLTTRDVDAIVAGKRFGFTFESKFTDPFKVYSHATLVDNFEDFGACPTEIH</sequence>
<evidence type="ECO:0000313" key="1">
    <source>
        <dbReference type="EMBL" id="TNV81333.1"/>
    </source>
</evidence>
<organism evidence="1 2">
    <name type="scientific">Halteria grandinella</name>
    <dbReference type="NCBI Taxonomy" id="5974"/>
    <lineage>
        <taxon>Eukaryota</taxon>
        <taxon>Sar</taxon>
        <taxon>Alveolata</taxon>
        <taxon>Ciliophora</taxon>
        <taxon>Intramacronucleata</taxon>
        <taxon>Spirotrichea</taxon>
        <taxon>Stichotrichia</taxon>
        <taxon>Sporadotrichida</taxon>
        <taxon>Halteriidae</taxon>
        <taxon>Halteria</taxon>
    </lineage>
</organism>
<gene>
    <name evidence="1" type="ORF">FGO68_gene14350</name>
</gene>
<protein>
    <submittedName>
        <fullName evidence="1">Uncharacterized protein</fullName>
    </submittedName>
</protein>
<proteinExistence type="predicted"/>
<dbReference type="EMBL" id="RRYP01006284">
    <property type="protein sequence ID" value="TNV81333.1"/>
    <property type="molecule type" value="Genomic_DNA"/>
</dbReference>
<reference evidence="1" key="1">
    <citation type="submission" date="2019-06" db="EMBL/GenBank/DDBJ databases">
        <authorList>
            <person name="Zheng W."/>
        </authorList>
    </citation>
    <scope>NUCLEOTIDE SEQUENCE</scope>
    <source>
        <strain evidence="1">QDHG01</strain>
    </source>
</reference>
<dbReference type="Proteomes" id="UP000785679">
    <property type="component" value="Unassembled WGS sequence"/>
</dbReference>
<evidence type="ECO:0000313" key="2">
    <source>
        <dbReference type="Proteomes" id="UP000785679"/>
    </source>
</evidence>
<comment type="caution">
    <text evidence="1">The sequence shown here is derived from an EMBL/GenBank/DDBJ whole genome shotgun (WGS) entry which is preliminary data.</text>
</comment>